<organism evidence="3 4">
    <name type="scientific">Chitinophaga defluvii</name>
    <dbReference type="NCBI Taxonomy" id="3163343"/>
    <lineage>
        <taxon>Bacteria</taxon>
        <taxon>Pseudomonadati</taxon>
        <taxon>Bacteroidota</taxon>
        <taxon>Chitinophagia</taxon>
        <taxon>Chitinophagales</taxon>
        <taxon>Chitinophagaceae</taxon>
        <taxon>Chitinophaga</taxon>
    </lineage>
</organism>
<dbReference type="PANTHER" id="PTHR40407">
    <property type="entry name" value="MEMBRANE PROTEIN-LIKE PROTEIN"/>
    <property type="match status" value="1"/>
</dbReference>
<gene>
    <name evidence="3" type="ORF">ABR189_12955</name>
</gene>
<keyword evidence="1" id="KW-0472">Membrane</keyword>
<feature type="transmembrane region" description="Helical" evidence="1">
    <location>
        <begin position="56"/>
        <end position="76"/>
    </location>
</feature>
<feature type="transmembrane region" description="Helical" evidence="1">
    <location>
        <begin position="225"/>
        <end position="243"/>
    </location>
</feature>
<evidence type="ECO:0000313" key="3">
    <source>
        <dbReference type="EMBL" id="MET6998288.1"/>
    </source>
</evidence>
<keyword evidence="4" id="KW-1185">Reference proteome</keyword>
<evidence type="ECO:0000313" key="4">
    <source>
        <dbReference type="Proteomes" id="UP001549749"/>
    </source>
</evidence>
<dbReference type="Proteomes" id="UP001549749">
    <property type="component" value="Unassembled WGS sequence"/>
</dbReference>
<dbReference type="Pfam" id="PF07786">
    <property type="entry name" value="HGSNAT_cat"/>
    <property type="match status" value="1"/>
</dbReference>
<evidence type="ECO:0000259" key="2">
    <source>
        <dbReference type="Pfam" id="PF07786"/>
    </source>
</evidence>
<feature type="transmembrane region" description="Helical" evidence="1">
    <location>
        <begin position="88"/>
        <end position="109"/>
    </location>
</feature>
<name>A0ABV2T5K8_9BACT</name>
<accession>A0ABV2T5K8</accession>
<feature type="transmembrane region" description="Helical" evidence="1">
    <location>
        <begin position="115"/>
        <end position="134"/>
    </location>
</feature>
<protein>
    <submittedName>
        <fullName evidence="3">Heparan-alpha-glucosaminide N-acetyltransferase domain-containing protein</fullName>
    </submittedName>
</protein>
<feature type="transmembrane region" description="Helical" evidence="1">
    <location>
        <begin position="275"/>
        <end position="292"/>
    </location>
</feature>
<keyword evidence="1" id="KW-1133">Transmembrane helix</keyword>
<evidence type="ECO:0000256" key="1">
    <source>
        <dbReference type="SAM" id="Phobius"/>
    </source>
</evidence>
<reference evidence="3 4" key="1">
    <citation type="submission" date="2024-06" db="EMBL/GenBank/DDBJ databases">
        <title>Chitinophaga defluvii sp. nov., isolated from municipal sewage.</title>
        <authorList>
            <person name="Zhang L."/>
        </authorList>
    </citation>
    <scope>NUCLEOTIDE SEQUENCE [LARGE SCALE GENOMIC DNA]</scope>
    <source>
        <strain evidence="3 4">H8</strain>
    </source>
</reference>
<feature type="domain" description="Heparan-alpha-glucosaminide N-acetyltransferase catalytic" evidence="2">
    <location>
        <begin position="7"/>
        <end position="218"/>
    </location>
</feature>
<dbReference type="EMBL" id="JBEXAC010000001">
    <property type="protein sequence ID" value="MET6998288.1"/>
    <property type="molecule type" value="Genomic_DNA"/>
</dbReference>
<proteinExistence type="predicted"/>
<feature type="transmembrane region" description="Helical" evidence="1">
    <location>
        <begin position="312"/>
        <end position="333"/>
    </location>
</feature>
<feature type="transmembrane region" description="Helical" evidence="1">
    <location>
        <begin position="141"/>
        <end position="171"/>
    </location>
</feature>
<feature type="transmembrane region" description="Helical" evidence="1">
    <location>
        <begin position="353"/>
        <end position="373"/>
    </location>
</feature>
<dbReference type="RefSeq" id="WP_354660923.1">
    <property type="nucleotide sequence ID" value="NZ_JBEXAC010000001.1"/>
</dbReference>
<feature type="transmembrane region" description="Helical" evidence="1">
    <location>
        <begin position="191"/>
        <end position="213"/>
    </location>
</feature>
<sequence length="393" mass="44592">MPSSSYRIASIDILRGIIMIIMALDHTRDFFHQTAITADPLDIATTTPALYFTRWITHYCAPLFVFLSGISAFLAAQRRTRQQASLFLIKRGLWLVLIEITLVTLGLTFNPFYNFIILQVIWAIGWSMVILGLLSRLGYKAVLITGLVLFFGHNLSNYATLPATGVTGILWSALLTSPGIVVPLDTHHFVGIFYTILPWTGVMLLGYCTGYLYTQAYPAEKRKHVLLSAGFFLVALFMSLRIINVYGNPLPWKPQQDFLSNLLAFLNTSKYPPSLQYLCMTLGPGLVALPLLENAKTGWARIVSVYGSVPFFYYLLHFYLLHSLLVIVFFLSGYTAAQIADPASIFLFRPAQFGFSLPFVYTIWIGAVILLYFPCRRFQQYKKQHTHWWLSYV</sequence>
<dbReference type="PANTHER" id="PTHR40407:SF1">
    <property type="entry name" value="HEPARAN-ALPHA-GLUCOSAMINIDE N-ACETYLTRANSFERASE CATALYTIC DOMAIN-CONTAINING PROTEIN"/>
    <property type="match status" value="1"/>
</dbReference>
<comment type="caution">
    <text evidence="3">The sequence shown here is derived from an EMBL/GenBank/DDBJ whole genome shotgun (WGS) entry which is preliminary data.</text>
</comment>
<keyword evidence="1" id="KW-0812">Transmembrane</keyword>
<dbReference type="InterPro" id="IPR012429">
    <property type="entry name" value="HGSNAT_cat"/>
</dbReference>